<dbReference type="EMBL" id="HACG01031203">
    <property type="protein sequence ID" value="CEK78068.1"/>
    <property type="molecule type" value="Transcribed_RNA"/>
</dbReference>
<dbReference type="GO" id="GO:0004523">
    <property type="term" value="F:RNA-DNA hybrid ribonuclease activity"/>
    <property type="evidence" value="ECO:0007669"/>
    <property type="project" value="InterPro"/>
</dbReference>
<accession>A0A0B7ABE0</accession>
<sequence length="62" mass="6853">WIPAHCDIPGNERTDKLARAGGNLIQPHLTQSFTETQILLKLSKKKGCGEKQMVDTTLSMTT</sequence>
<dbReference type="SUPFAM" id="SSF53098">
    <property type="entry name" value="Ribonuclease H-like"/>
    <property type="match status" value="1"/>
</dbReference>
<dbReference type="PROSITE" id="PS50879">
    <property type="entry name" value="RNASE_H_1"/>
    <property type="match status" value="1"/>
</dbReference>
<protein>
    <recommendedName>
        <fullName evidence="1">RNase H type-1 domain-containing protein</fullName>
    </recommendedName>
</protein>
<evidence type="ECO:0000313" key="2">
    <source>
        <dbReference type="EMBL" id="CEK78068.1"/>
    </source>
</evidence>
<dbReference type="GO" id="GO:0003676">
    <property type="term" value="F:nucleic acid binding"/>
    <property type="evidence" value="ECO:0007669"/>
    <property type="project" value="InterPro"/>
</dbReference>
<feature type="domain" description="RNase H type-1" evidence="1">
    <location>
        <begin position="1"/>
        <end position="23"/>
    </location>
</feature>
<feature type="non-terminal residue" evidence="2">
    <location>
        <position position="1"/>
    </location>
</feature>
<dbReference type="AlphaFoldDB" id="A0A0B7ABE0"/>
<name>A0A0B7ABE0_9EUPU</name>
<gene>
    <name evidence="2" type="primary">ORF108149</name>
</gene>
<reference evidence="2" key="1">
    <citation type="submission" date="2014-12" db="EMBL/GenBank/DDBJ databases">
        <title>Insight into the proteome of Arion vulgaris.</title>
        <authorList>
            <person name="Aradska J."/>
            <person name="Bulat T."/>
            <person name="Smidak R."/>
            <person name="Sarate P."/>
            <person name="Gangsoo J."/>
            <person name="Sialana F."/>
            <person name="Bilban M."/>
            <person name="Lubec G."/>
        </authorList>
    </citation>
    <scope>NUCLEOTIDE SEQUENCE</scope>
    <source>
        <tissue evidence="2">Skin</tissue>
    </source>
</reference>
<dbReference type="InterPro" id="IPR002156">
    <property type="entry name" value="RNaseH_domain"/>
</dbReference>
<dbReference type="InterPro" id="IPR012337">
    <property type="entry name" value="RNaseH-like_sf"/>
</dbReference>
<organism evidence="2">
    <name type="scientific">Arion vulgaris</name>
    <dbReference type="NCBI Taxonomy" id="1028688"/>
    <lineage>
        <taxon>Eukaryota</taxon>
        <taxon>Metazoa</taxon>
        <taxon>Spiralia</taxon>
        <taxon>Lophotrochozoa</taxon>
        <taxon>Mollusca</taxon>
        <taxon>Gastropoda</taxon>
        <taxon>Heterobranchia</taxon>
        <taxon>Euthyneura</taxon>
        <taxon>Panpulmonata</taxon>
        <taxon>Eupulmonata</taxon>
        <taxon>Stylommatophora</taxon>
        <taxon>Helicina</taxon>
        <taxon>Arionoidea</taxon>
        <taxon>Arionidae</taxon>
        <taxon>Arion</taxon>
    </lineage>
</organism>
<evidence type="ECO:0000259" key="1">
    <source>
        <dbReference type="PROSITE" id="PS50879"/>
    </source>
</evidence>
<proteinExistence type="predicted"/>